<feature type="region of interest" description="Disordered" evidence="1">
    <location>
        <begin position="145"/>
        <end position="176"/>
    </location>
</feature>
<accession>A0A369K2F9</accession>
<evidence type="ECO:0000256" key="2">
    <source>
        <dbReference type="SAM" id="SignalP"/>
    </source>
</evidence>
<dbReference type="AlphaFoldDB" id="A0A369K2F9"/>
<feature type="signal peptide" evidence="2">
    <location>
        <begin position="1"/>
        <end position="20"/>
    </location>
</feature>
<evidence type="ECO:0000313" key="3">
    <source>
        <dbReference type="EMBL" id="RDB27690.1"/>
    </source>
</evidence>
<reference evidence="3" key="1">
    <citation type="submission" date="2018-04" db="EMBL/GenBank/DDBJ databases">
        <title>Whole genome sequencing of Hypsizygus marmoreus.</title>
        <authorList>
            <person name="Choi I.-G."/>
            <person name="Min B."/>
            <person name="Kim J.-G."/>
            <person name="Kim S."/>
            <person name="Oh Y.-L."/>
            <person name="Kong W.-S."/>
            <person name="Park H."/>
            <person name="Jeong J."/>
            <person name="Song E.-S."/>
        </authorList>
    </citation>
    <scope>NUCLEOTIDE SEQUENCE [LARGE SCALE GENOMIC DNA]</scope>
    <source>
        <strain evidence="3">51987-8</strain>
    </source>
</reference>
<dbReference type="InParanoid" id="A0A369K2F9"/>
<feature type="region of interest" description="Disordered" evidence="1">
    <location>
        <begin position="77"/>
        <end position="99"/>
    </location>
</feature>
<sequence>MRFSSLFAFVALVTGPIALAHSYDHIYERDLSVDDISAIQAREILNVLYDFVERRSLANDEFVDLAVRAPNHLGVPVVPSPGPNIQDSKTKLPKKRSRRDISFEDREDLVTRAPNQLGVPVIWYFRGPRRDISFEDLEDLVTRAPNQLGVPVVSSPGPNIQDSKTKRSFPRKGYND</sequence>
<name>A0A369K2F9_HYPMA</name>
<keyword evidence="2" id="KW-0732">Signal</keyword>
<dbReference type="Proteomes" id="UP000076154">
    <property type="component" value="Unassembled WGS sequence"/>
</dbReference>
<organism evidence="3 4">
    <name type="scientific">Hypsizygus marmoreus</name>
    <name type="common">White beech mushroom</name>
    <name type="synonym">Agaricus marmoreus</name>
    <dbReference type="NCBI Taxonomy" id="39966"/>
    <lineage>
        <taxon>Eukaryota</taxon>
        <taxon>Fungi</taxon>
        <taxon>Dikarya</taxon>
        <taxon>Basidiomycota</taxon>
        <taxon>Agaricomycotina</taxon>
        <taxon>Agaricomycetes</taxon>
        <taxon>Agaricomycetidae</taxon>
        <taxon>Agaricales</taxon>
        <taxon>Tricholomatineae</taxon>
        <taxon>Lyophyllaceae</taxon>
        <taxon>Hypsizygus</taxon>
    </lineage>
</organism>
<protein>
    <submittedName>
        <fullName evidence="3">Uncharacterized protein</fullName>
    </submittedName>
</protein>
<feature type="chain" id="PRO_5016942754" evidence="2">
    <location>
        <begin position="21"/>
        <end position="176"/>
    </location>
</feature>
<proteinExistence type="predicted"/>
<dbReference type="EMBL" id="LUEZ02000014">
    <property type="protein sequence ID" value="RDB27690.1"/>
    <property type="molecule type" value="Genomic_DNA"/>
</dbReference>
<evidence type="ECO:0000256" key="1">
    <source>
        <dbReference type="SAM" id="MobiDB-lite"/>
    </source>
</evidence>
<gene>
    <name evidence="3" type="ORF">Hypma_003252</name>
</gene>
<keyword evidence="4" id="KW-1185">Reference proteome</keyword>
<comment type="caution">
    <text evidence="3">The sequence shown here is derived from an EMBL/GenBank/DDBJ whole genome shotgun (WGS) entry which is preliminary data.</text>
</comment>
<evidence type="ECO:0000313" key="4">
    <source>
        <dbReference type="Proteomes" id="UP000076154"/>
    </source>
</evidence>